<comment type="caution">
    <text evidence="2">The sequence shown here is derived from an EMBL/GenBank/DDBJ whole genome shotgun (WGS) entry which is preliminary data.</text>
</comment>
<evidence type="ECO:0000259" key="1">
    <source>
        <dbReference type="PROSITE" id="PS51186"/>
    </source>
</evidence>
<dbReference type="Gene3D" id="3.40.630.30">
    <property type="match status" value="1"/>
</dbReference>
<protein>
    <submittedName>
        <fullName evidence="2">Acetyltransferase</fullName>
    </submittedName>
</protein>
<dbReference type="HOGENOM" id="CLU_059210_0_0_1"/>
<dbReference type="InterPro" id="IPR000182">
    <property type="entry name" value="GNAT_dom"/>
</dbReference>
<evidence type="ECO:0000313" key="2">
    <source>
        <dbReference type="EMBL" id="ESK92669.1"/>
    </source>
</evidence>
<accession>V2YLW1</accession>
<reference evidence="2 3" key="1">
    <citation type="journal article" date="2014" name="BMC Genomics">
        <title>Genome and secretome analysis of the hemibiotrophic fungal pathogen, Moniliophthora roreri, which causes frosty pod rot disease of cacao: mechanisms of the biotrophic and necrotrophic phases.</title>
        <authorList>
            <person name="Meinhardt L.W."/>
            <person name="Costa G.G.L."/>
            <person name="Thomazella D.P.T."/>
            <person name="Teixeira P.J.P.L."/>
            <person name="Carazzolle M.F."/>
            <person name="Schuster S.C."/>
            <person name="Carlson J.E."/>
            <person name="Guiltinan M.J."/>
            <person name="Mieczkowski P."/>
            <person name="Farmer A."/>
            <person name="Ramaraj T."/>
            <person name="Crozier J."/>
            <person name="Davis R.E."/>
            <person name="Shao J."/>
            <person name="Melnick R.L."/>
            <person name="Pereira G.A.G."/>
            <person name="Bailey B.A."/>
        </authorList>
    </citation>
    <scope>NUCLEOTIDE SEQUENCE [LARGE SCALE GENOMIC DNA]</scope>
    <source>
        <strain evidence="2 3">MCA 2997</strain>
    </source>
</reference>
<dbReference type="GO" id="GO:0016747">
    <property type="term" value="F:acyltransferase activity, transferring groups other than amino-acyl groups"/>
    <property type="evidence" value="ECO:0007669"/>
    <property type="project" value="InterPro"/>
</dbReference>
<gene>
    <name evidence="2" type="ORF">Moror_16002</name>
</gene>
<dbReference type="AlphaFoldDB" id="V2YLW1"/>
<dbReference type="EMBL" id="AWSO01000261">
    <property type="protein sequence ID" value="ESK92669.1"/>
    <property type="molecule type" value="Genomic_DNA"/>
</dbReference>
<name>V2YLW1_MONRO</name>
<dbReference type="SUPFAM" id="SSF55729">
    <property type="entry name" value="Acyl-CoA N-acyltransferases (Nat)"/>
    <property type="match status" value="1"/>
</dbReference>
<sequence>MHVHHHHTAEDFLSTVHPYIPEASANIVLAHAWGLKNTSASAENLGGATGLAAMSKVPENFWLTVWQTTDVASKSLVAVAACVRGELGNCPIFLWSTRREMLERAMNSVADEIVAFLASRLLHTRVFSVFGNYSLVNAFTSAWIKRTGFRNFPEPYYHASFLACTIDTLTASDGYIPEQDTVRMAGKGDLRVVSQMCEQFAKLSIHFPLSADRAAFEASHMISHEQLFVYEHDSMITSICAVTRETQNVVAITKVYTSPAFRKNGYAERLVRYVTRRMLLDRKKTAVVLYAGVENSARSVYERIGFRPPRPESETEAEVLEVGFIGTEKGHW</sequence>
<dbReference type="PROSITE" id="PS51186">
    <property type="entry name" value="GNAT"/>
    <property type="match status" value="1"/>
</dbReference>
<dbReference type="Pfam" id="PF13508">
    <property type="entry name" value="Acetyltransf_7"/>
    <property type="match status" value="1"/>
</dbReference>
<evidence type="ECO:0000313" key="3">
    <source>
        <dbReference type="Proteomes" id="UP000017559"/>
    </source>
</evidence>
<dbReference type="Proteomes" id="UP000017559">
    <property type="component" value="Unassembled WGS sequence"/>
</dbReference>
<dbReference type="OrthoDB" id="5372118at2759"/>
<feature type="domain" description="N-acetyltransferase" evidence="1">
    <location>
        <begin position="180"/>
        <end position="326"/>
    </location>
</feature>
<dbReference type="KEGG" id="mrr:Moror_16002"/>
<organism evidence="2 3">
    <name type="scientific">Moniliophthora roreri (strain MCA 2997)</name>
    <name type="common">Cocoa frosty pod rot fungus</name>
    <name type="synonym">Crinipellis roreri</name>
    <dbReference type="NCBI Taxonomy" id="1381753"/>
    <lineage>
        <taxon>Eukaryota</taxon>
        <taxon>Fungi</taxon>
        <taxon>Dikarya</taxon>
        <taxon>Basidiomycota</taxon>
        <taxon>Agaricomycotina</taxon>
        <taxon>Agaricomycetes</taxon>
        <taxon>Agaricomycetidae</taxon>
        <taxon>Agaricales</taxon>
        <taxon>Marasmiineae</taxon>
        <taxon>Marasmiaceae</taxon>
        <taxon>Moniliophthora</taxon>
    </lineage>
</organism>
<proteinExistence type="predicted"/>
<keyword evidence="3" id="KW-1185">Reference proteome</keyword>
<dbReference type="InterPro" id="IPR016181">
    <property type="entry name" value="Acyl_CoA_acyltransferase"/>
</dbReference>